<dbReference type="OrthoDB" id="9803913at2"/>
<accession>A0A3G2L859</accession>
<evidence type="ECO:0000256" key="1">
    <source>
        <dbReference type="ARBA" id="ARBA00025483"/>
    </source>
</evidence>
<evidence type="ECO:0000256" key="2">
    <source>
        <dbReference type="ARBA" id="ARBA00026073"/>
    </source>
</evidence>
<dbReference type="GO" id="GO:0003677">
    <property type="term" value="F:DNA binding"/>
    <property type="evidence" value="ECO:0007669"/>
    <property type="project" value="InterPro"/>
</dbReference>
<keyword evidence="4" id="KW-0269">Exonuclease</keyword>
<dbReference type="Pfam" id="PF00929">
    <property type="entry name" value="RNase_T"/>
    <property type="match status" value="1"/>
</dbReference>
<dbReference type="GO" id="GO:0008408">
    <property type="term" value="F:3'-5' exonuclease activity"/>
    <property type="evidence" value="ECO:0007669"/>
    <property type="project" value="TreeGrafter"/>
</dbReference>
<feature type="domain" description="Exonuclease" evidence="3">
    <location>
        <begin position="35"/>
        <end position="208"/>
    </location>
</feature>
<dbReference type="GO" id="GO:0005829">
    <property type="term" value="C:cytosol"/>
    <property type="evidence" value="ECO:0007669"/>
    <property type="project" value="TreeGrafter"/>
</dbReference>
<dbReference type="RefSeq" id="WP_121849396.1">
    <property type="nucleotide sequence ID" value="NZ_CP032050.1"/>
</dbReference>
<dbReference type="InterPro" id="IPR012337">
    <property type="entry name" value="RNaseH-like_sf"/>
</dbReference>
<dbReference type="Proteomes" id="UP000276309">
    <property type="component" value="Chromosome"/>
</dbReference>
<dbReference type="GO" id="GO:0045004">
    <property type="term" value="P:DNA replication proofreading"/>
    <property type="evidence" value="ECO:0007669"/>
    <property type="project" value="TreeGrafter"/>
</dbReference>
<reference evidence="4 5" key="1">
    <citation type="submission" date="2018-08" db="EMBL/GenBank/DDBJ databases">
        <title>The reduced genetic potential of extracellular carbohydrate catabolism in Euzebyella marina RN62, a Flavobacteriia bacterium isolated from the hadal water.</title>
        <authorList>
            <person name="Xue C."/>
        </authorList>
    </citation>
    <scope>NUCLEOTIDE SEQUENCE [LARGE SCALE GENOMIC DNA]</scope>
    <source>
        <strain evidence="4 5">RN62</strain>
    </source>
</reference>
<evidence type="ECO:0000259" key="3">
    <source>
        <dbReference type="SMART" id="SM00479"/>
    </source>
</evidence>
<dbReference type="CDD" id="cd06127">
    <property type="entry name" value="DEDDh"/>
    <property type="match status" value="1"/>
</dbReference>
<dbReference type="PANTHER" id="PTHR30231:SF41">
    <property type="entry name" value="DNA POLYMERASE III SUBUNIT EPSILON"/>
    <property type="match status" value="1"/>
</dbReference>
<name>A0A3G2L859_9FLAO</name>
<gene>
    <name evidence="4" type="ORF">D1013_13835</name>
</gene>
<evidence type="ECO:0000313" key="5">
    <source>
        <dbReference type="Proteomes" id="UP000276309"/>
    </source>
</evidence>
<proteinExistence type="predicted"/>
<organism evidence="4 5">
    <name type="scientific">Euzebyella marina</name>
    <dbReference type="NCBI Taxonomy" id="1761453"/>
    <lineage>
        <taxon>Bacteria</taxon>
        <taxon>Pseudomonadati</taxon>
        <taxon>Bacteroidota</taxon>
        <taxon>Flavobacteriia</taxon>
        <taxon>Flavobacteriales</taxon>
        <taxon>Flavobacteriaceae</taxon>
        <taxon>Euzebyella</taxon>
    </lineage>
</organism>
<dbReference type="InterPro" id="IPR006054">
    <property type="entry name" value="DnaQ"/>
</dbReference>
<dbReference type="GO" id="GO:0003887">
    <property type="term" value="F:DNA-directed DNA polymerase activity"/>
    <property type="evidence" value="ECO:0007669"/>
    <property type="project" value="InterPro"/>
</dbReference>
<protein>
    <submittedName>
        <fullName evidence="4">3'-5' exonuclease</fullName>
    </submittedName>
</protein>
<dbReference type="SUPFAM" id="SSF53098">
    <property type="entry name" value="Ribonuclease H-like"/>
    <property type="match status" value="1"/>
</dbReference>
<dbReference type="AlphaFoldDB" id="A0A3G2L859"/>
<keyword evidence="5" id="KW-1185">Reference proteome</keyword>
<dbReference type="NCBIfam" id="TIGR00573">
    <property type="entry name" value="dnaq"/>
    <property type="match status" value="1"/>
</dbReference>
<sequence length="219" mass="25486">MISFFKKKKTNYPDFWVHYVEQFQKGLPSELNEVRFVVLDTETTGFDYDNDRILSIGALSLQNGTIEVKQSFEVFLYQHFYHAKNVEIHGILKDERQERITELEALMLFLEFISNSVLVAHHAAFDVKMINEALKRHGMPGLKNKTLDTSVLYKKTLIKSPLLIPQEQYTLDHLAEKFDISTRDRHTALGDAYITAIAFLKIIQKLKSQKNFSAKRFLK</sequence>
<dbReference type="InterPro" id="IPR036397">
    <property type="entry name" value="RNaseH_sf"/>
</dbReference>
<dbReference type="SMART" id="SM00479">
    <property type="entry name" value="EXOIII"/>
    <property type="match status" value="1"/>
</dbReference>
<dbReference type="KEGG" id="emar:D1013_13835"/>
<evidence type="ECO:0000313" key="4">
    <source>
        <dbReference type="EMBL" id="AYN68383.1"/>
    </source>
</evidence>
<dbReference type="EMBL" id="CP032050">
    <property type="protein sequence ID" value="AYN68383.1"/>
    <property type="molecule type" value="Genomic_DNA"/>
</dbReference>
<comment type="function">
    <text evidence="1">DNA polymerase III is a complex, multichain enzyme responsible for most of the replicative synthesis in bacteria. The epsilon subunit contain the editing function and is a proofreading 3'-5' exonuclease.</text>
</comment>
<dbReference type="PANTHER" id="PTHR30231">
    <property type="entry name" value="DNA POLYMERASE III SUBUNIT EPSILON"/>
    <property type="match status" value="1"/>
</dbReference>
<comment type="subunit">
    <text evidence="2">DNA polymerase III contains a core (composed of alpha, epsilon and theta chains) that associates with a tau subunit. This core dimerizes to form the POLIII' complex. PolIII' associates with the gamma complex (composed of gamma, delta, delta', psi and chi chains) and with the beta chain to form the complete DNA polymerase III complex.</text>
</comment>
<dbReference type="InterPro" id="IPR013520">
    <property type="entry name" value="Ribonucl_H"/>
</dbReference>
<keyword evidence="4" id="KW-0540">Nuclease</keyword>
<keyword evidence="4" id="KW-0378">Hydrolase</keyword>
<dbReference type="Gene3D" id="3.30.420.10">
    <property type="entry name" value="Ribonuclease H-like superfamily/Ribonuclease H"/>
    <property type="match status" value="1"/>
</dbReference>
<dbReference type="FunFam" id="3.30.420.10:FF:000045">
    <property type="entry name" value="3'-5' exonuclease DinG"/>
    <property type="match status" value="1"/>
</dbReference>